<evidence type="ECO:0000313" key="2">
    <source>
        <dbReference type="EMBL" id="MBF6355738.1"/>
    </source>
</evidence>
<accession>A0ABS0DGC2</accession>
<reference evidence="2 3" key="1">
    <citation type="submission" date="2020-10" db="EMBL/GenBank/DDBJ databases">
        <title>Identification of Nocardia species via Next-generation sequencing and recognition of intraspecies genetic diversity.</title>
        <authorList>
            <person name="Li P."/>
            <person name="Li P."/>
            <person name="Lu B."/>
        </authorList>
    </citation>
    <scope>NUCLEOTIDE SEQUENCE [LARGE SCALE GENOMIC DNA]</scope>
    <source>
        <strain evidence="2 3">BJ06-0143</strain>
    </source>
</reference>
<dbReference type="PANTHER" id="PTHR43313">
    <property type="entry name" value="SHORT-CHAIN DEHYDROGENASE/REDUCTASE FAMILY 9C"/>
    <property type="match status" value="1"/>
</dbReference>
<dbReference type="EMBL" id="JADLQN010000002">
    <property type="protein sequence ID" value="MBF6355738.1"/>
    <property type="molecule type" value="Genomic_DNA"/>
</dbReference>
<evidence type="ECO:0000256" key="1">
    <source>
        <dbReference type="RuleBase" id="RU000363"/>
    </source>
</evidence>
<name>A0ABS0DGC2_9NOCA</name>
<keyword evidence="3" id="KW-1185">Reference proteome</keyword>
<proteinExistence type="inferred from homology"/>
<dbReference type="InterPro" id="IPR002347">
    <property type="entry name" value="SDR_fam"/>
</dbReference>
<gene>
    <name evidence="2" type="ORF">IU449_14475</name>
</gene>
<dbReference type="SUPFAM" id="SSF51735">
    <property type="entry name" value="NAD(P)-binding Rossmann-fold domains"/>
    <property type="match status" value="1"/>
</dbReference>
<comment type="caution">
    <text evidence="2">The sequence shown here is derived from an EMBL/GenBank/DDBJ whole genome shotgun (WGS) entry which is preliminary data.</text>
</comment>
<sequence length="269" mass="29224">MTKKTVLITGAGGGLGGATAELFADRGWRVLAADLRPPRPAPNLIPLELDVTDSASVAAALKAAEEHAPGGIDAVVTFAGMMFTGPLVEVAEEDMRRIFDVNVLGTYRVVKAAFPLIRRARGRVITISSETGWQKALMLNGPYAMTKHAIEAYSDALRRELMFLDIPVSTVQPGPFRTTMVEGIRATFDKAKQNSTYFAELIGKVGAMAEKENASANDPRILAEVVWQAATTARPRRRYSVKADLSRSLMHRLPDGLLDPLLKKLLAPR</sequence>
<organism evidence="2 3">
    <name type="scientific">Nocardia higoensis</name>
    <dbReference type="NCBI Taxonomy" id="228599"/>
    <lineage>
        <taxon>Bacteria</taxon>
        <taxon>Bacillati</taxon>
        <taxon>Actinomycetota</taxon>
        <taxon>Actinomycetes</taxon>
        <taxon>Mycobacteriales</taxon>
        <taxon>Nocardiaceae</taxon>
        <taxon>Nocardia</taxon>
    </lineage>
</organism>
<protein>
    <submittedName>
        <fullName evidence="2">SDR family NAD(P)-dependent oxidoreductase</fullName>
    </submittedName>
</protein>
<dbReference type="RefSeq" id="WP_195002649.1">
    <property type="nucleotide sequence ID" value="NZ_JADLQN010000002.1"/>
</dbReference>
<comment type="similarity">
    <text evidence="1">Belongs to the short-chain dehydrogenases/reductases (SDR) family.</text>
</comment>
<dbReference type="Gene3D" id="3.40.50.720">
    <property type="entry name" value="NAD(P)-binding Rossmann-like Domain"/>
    <property type="match status" value="1"/>
</dbReference>
<dbReference type="PRINTS" id="PR00080">
    <property type="entry name" value="SDRFAMILY"/>
</dbReference>
<dbReference type="PRINTS" id="PR00081">
    <property type="entry name" value="GDHRDH"/>
</dbReference>
<dbReference type="PANTHER" id="PTHR43313:SF1">
    <property type="entry name" value="3BETA-HYDROXYSTEROID DEHYDROGENASE DHS-16"/>
    <property type="match status" value="1"/>
</dbReference>
<evidence type="ECO:0000313" key="3">
    <source>
        <dbReference type="Proteomes" id="UP000707731"/>
    </source>
</evidence>
<dbReference type="Pfam" id="PF00106">
    <property type="entry name" value="adh_short"/>
    <property type="match status" value="1"/>
</dbReference>
<dbReference type="InterPro" id="IPR036291">
    <property type="entry name" value="NAD(P)-bd_dom_sf"/>
</dbReference>
<dbReference type="Proteomes" id="UP000707731">
    <property type="component" value="Unassembled WGS sequence"/>
</dbReference>